<organism evidence="1 2">
    <name type="scientific">Moorena producens (strain JHB)</name>
    <dbReference type="NCBI Taxonomy" id="1454205"/>
    <lineage>
        <taxon>Bacteria</taxon>
        <taxon>Bacillati</taxon>
        <taxon>Cyanobacteriota</taxon>
        <taxon>Cyanophyceae</taxon>
        <taxon>Coleofasciculales</taxon>
        <taxon>Coleofasciculaceae</taxon>
        <taxon>Moorena</taxon>
    </lineage>
</organism>
<protein>
    <submittedName>
        <fullName evidence="1">RNA ligase family protein</fullName>
    </submittedName>
</protein>
<evidence type="ECO:0000313" key="1">
    <source>
        <dbReference type="EMBL" id="AOY79572.1"/>
    </source>
</evidence>
<dbReference type="Proteomes" id="UP000176944">
    <property type="component" value="Chromosome"/>
</dbReference>
<keyword evidence="1" id="KW-0436">Ligase</keyword>
<dbReference type="AlphaFoldDB" id="A0A1D9FW27"/>
<dbReference type="EMBL" id="CP017708">
    <property type="protein sequence ID" value="AOY79572.1"/>
    <property type="molecule type" value="Genomic_DNA"/>
</dbReference>
<name>A0A1D9FW27_MOOP1</name>
<gene>
    <name evidence="1" type="ORF">BJP36_06215</name>
</gene>
<sequence length="183" mass="20513">MKKIPTIFERGANFKVINKVRSGCDWVIAGEGIATEKLDGTNVRLTVVSGKCIHLEKRRNPTNKQKQLGIQDGWYVDANSDDPADQWIFEAMRNTDLSEVPDGKHCAEALGPKIQGNPLKLKEHICVLFNLQAPVFENIGRTFNELREALTDLESLYSPGCRAEGIVFSHEDGRQAKIKCKDF</sequence>
<evidence type="ECO:0000313" key="2">
    <source>
        <dbReference type="Proteomes" id="UP000176944"/>
    </source>
</evidence>
<accession>A0A1D9FW27</accession>
<reference evidence="2" key="1">
    <citation type="submission" date="2016-10" db="EMBL/GenBank/DDBJ databases">
        <title>Comparative genomics uncovers the prolific and rare metabolic potential of the cyanobacterial genus Moorea.</title>
        <authorList>
            <person name="Leao T."/>
            <person name="Castelao G."/>
            <person name="Korobeynikov A."/>
            <person name="Monroe E.A."/>
            <person name="Podell S."/>
            <person name="Glukhov E."/>
            <person name="Allen E."/>
            <person name="Gerwick W.H."/>
            <person name="Gerwick L."/>
        </authorList>
    </citation>
    <scope>NUCLEOTIDE SEQUENCE [LARGE SCALE GENOMIC DNA]</scope>
    <source>
        <strain evidence="2">JHB</strain>
    </source>
</reference>
<dbReference type="GO" id="GO:0016874">
    <property type="term" value="F:ligase activity"/>
    <property type="evidence" value="ECO:0007669"/>
    <property type="project" value="UniProtKB-KW"/>
</dbReference>
<proteinExistence type="predicted"/>